<feature type="region of interest" description="Disordered" evidence="1">
    <location>
        <begin position="1"/>
        <end position="21"/>
    </location>
</feature>
<gene>
    <name evidence="2" type="ORF">J3D65DRAFT_624628</name>
</gene>
<dbReference type="GeneID" id="92033174"/>
<protein>
    <submittedName>
        <fullName evidence="2">Uncharacterized protein</fullName>
    </submittedName>
</protein>
<organism evidence="2 3">
    <name type="scientific">Phyllosticta citribraziliensis</name>
    <dbReference type="NCBI Taxonomy" id="989973"/>
    <lineage>
        <taxon>Eukaryota</taxon>
        <taxon>Fungi</taxon>
        <taxon>Dikarya</taxon>
        <taxon>Ascomycota</taxon>
        <taxon>Pezizomycotina</taxon>
        <taxon>Dothideomycetes</taxon>
        <taxon>Dothideomycetes incertae sedis</taxon>
        <taxon>Botryosphaeriales</taxon>
        <taxon>Phyllostictaceae</taxon>
        <taxon>Phyllosticta</taxon>
    </lineage>
</organism>
<feature type="compositionally biased region" description="Low complexity" evidence="1">
    <location>
        <begin position="537"/>
        <end position="550"/>
    </location>
</feature>
<feature type="compositionally biased region" description="Pro residues" evidence="1">
    <location>
        <begin position="520"/>
        <end position="536"/>
    </location>
</feature>
<evidence type="ECO:0000313" key="3">
    <source>
        <dbReference type="Proteomes" id="UP001360953"/>
    </source>
</evidence>
<evidence type="ECO:0000313" key="2">
    <source>
        <dbReference type="EMBL" id="KAK7537167.1"/>
    </source>
</evidence>
<feature type="compositionally biased region" description="Acidic residues" evidence="1">
    <location>
        <begin position="89"/>
        <end position="103"/>
    </location>
</feature>
<dbReference type="EMBL" id="JBBPEH010000006">
    <property type="protein sequence ID" value="KAK7537167.1"/>
    <property type="molecule type" value="Genomic_DNA"/>
</dbReference>
<proteinExistence type="predicted"/>
<evidence type="ECO:0000256" key="1">
    <source>
        <dbReference type="SAM" id="MobiDB-lite"/>
    </source>
</evidence>
<feature type="compositionally biased region" description="Low complexity" evidence="1">
    <location>
        <begin position="389"/>
        <end position="414"/>
    </location>
</feature>
<feature type="region of interest" description="Disordered" evidence="1">
    <location>
        <begin position="39"/>
        <end position="111"/>
    </location>
</feature>
<sequence length="602" mass="63149">MAPFRPSGRSNRSGRTQIDHDVFEGLPVRQWRLADTVVDPSTAAIQESRSKDGWPEPPMPRDSQLLPEHSQLLLRAARAGTLYKLPTPPEEEEKEKEGEEGEEPKEARVGFVAKKWSQVPRNVEEPEPEYLAKRRKGLPSAYTGSTSNGAPANVPMRETKVKRTDADGSIHVYKVLVPEGHRVEGEIVEEDVEMKEAAPEEAAPGTVVEGVGVVNSEGIVVANDLLQSTPPRRRPPPPRRKPKKGPGRGRKKVMFQPGDPAAGTASGTEGGEPHIKQEGTPATGEDTPMHDGDDDEGEEGEDGSDSEDDRDEGEMSPTPAAANANNTPKNEDVAPPAPPNEPQDQQQSAPGGPIVPQKRPADAIDAEQPEVRGQSSSPDLPLAASTQNGGTSSSRQGSASAARGESHAPGAETATPPPAKRTKSRSASARAGSAAPAPDQPSNEAEGAEGGAGEEKPDNAGGDQEQGAQDVKIEEGEGEGTPLQEPDEGQDSTQTQGEDAAAGECEGGIKETTETADVPAPAPAPEPAPEPAPDAPAPSENTTTTNTTTNDQPPPEGTEPQAEEAGGAGEEQQAAPKQEKDGNDEIDLFGSLEAQLERESRS</sequence>
<feature type="compositionally biased region" description="Polar residues" evidence="1">
    <location>
        <begin position="373"/>
        <end position="388"/>
    </location>
</feature>
<keyword evidence="3" id="KW-1185">Reference proteome</keyword>
<accession>A0ABR1LTQ3</accession>
<feature type="region of interest" description="Disordered" evidence="1">
    <location>
        <begin position="136"/>
        <end position="165"/>
    </location>
</feature>
<name>A0ABR1LTQ3_9PEZI</name>
<dbReference type="RefSeq" id="XP_066655318.1">
    <property type="nucleotide sequence ID" value="XM_066800268.1"/>
</dbReference>
<feature type="compositionally biased region" description="Low complexity" evidence="1">
    <location>
        <begin position="317"/>
        <end position="328"/>
    </location>
</feature>
<reference evidence="2 3" key="1">
    <citation type="submission" date="2024-04" db="EMBL/GenBank/DDBJ databases">
        <title>Phyllosticta paracitricarpa is synonymous to the EU quarantine fungus P. citricarpa based on phylogenomic analyses.</title>
        <authorList>
            <consortium name="Lawrence Berkeley National Laboratory"/>
            <person name="Van ingen-buijs V.A."/>
            <person name="Van westerhoven A.C."/>
            <person name="Haridas S."/>
            <person name="Skiadas P."/>
            <person name="Martin F."/>
            <person name="Groenewald J.Z."/>
            <person name="Crous P.W."/>
            <person name="Seidl M.F."/>
        </authorList>
    </citation>
    <scope>NUCLEOTIDE SEQUENCE [LARGE SCALE GENOMIC DNA]</scope>
    <source>
        <strain evidence="2 3">CPC 17464</strain>
    </source>
</reference>
<feature type="compositionally biased region" description="Low complexity" evidence="1">
    <location>
        <begin position="558"/>
        <end position="576"/>
    </location>
</feature>
<feature type="region of interest" description="Disordered" evidence="1">
    <location>
        <begin position="222"/>
        <end position="602"/>
    </location>
</feature>
<feature type="compositionally biased region" description="Low complexity" evidence="1">
    <location>
        <begin position="425"/>
        <end position="437"/>
    </location>
</feature>
<dbReference type="Proteomes" id="UP001360953">
    <property type="component" value="Unassembled WGS sequence"/>
</dbReference>
<feature type="compositionally biased region" description="Acidic residues" evidence="1">
    <location>
        <begin position="292"/>
        <end position="314"/>
    </location>
</feature>
<comment type="caution">
    <text evidence="2">The sequence shown here is derived from an EMBL/GenBank/DDBJ whole genome shotgun (WGS) entry which is preliminary data.</text>
</comment>
<feature type="compositionally biased region" description="Basic residues" evidence="1">
    <location>
        <begin position="231"/>
        <end position="253"/>
    </location>
</feature>